<organism evidence="1 2">
    <name type="scientific">Lutibacter agarilyticus</name>
    <dbReference type="NCBI Taxonomy" id="1109740"/>
    <lineage>
        <taxon>Bacteria</taxon>
        <taxon>Pseudomonadati</taxon>
        <taxon>Bacteroidota</taxon>
        <taxon>Flavobacteriia</taxon>
        <taxon>Flavobacteriales</taxon>
        <taxon>Flavobacteriaceae</taxon>
        <taxon>Lutibacter</taxon>
    </lineage>
</organism>
<evidence type="ECO:0008006" key="3">
    <source>
        <dbReference type="Google" id="ProtNLM"/>
    </source>
</evidence>
<dbReference type="AlphaFoldDB" id="A0A238XQY5"/>
<dbReference type="EMBL" id="FZNT01000006">
    <property type="protein sequence ID" value="SNR60399.1"/>
    <property type="molecule type" value="Genomic_DNA"/>
</dbReference>
<proteinExistence type="predicted"/>
<dbReference type="PROSITE" id="PS51257">
    <property type="entry name" value="PROKAR_LIPOPROTEIN"/>
    <property type="match status" value="1"/>
</dbReference>
<protein>
    <recommendedName>
        <fullName evidence="3">Lipocalin-like domain-containing protein</fullName>
    </recommendedName>
</protein>
<evidence type="ECO:0000313" key="1">
    <source>
        <dbReference type="EMBL" id="SNR60399.1"/>
    </source>
</evidence>
<evidence type="ECO:0000313" key="2">
    <source>
        <dbReference type="Proteomes" id="UP000198384"/>
    </source>
</evidence>
<keyword evidence="2" id="KW-1185">Reference proteome</keyword>
<sequence>MKTIMKTVLFLLIFTSIGCEKDNETITINESDKLIGHWINPISNDSELKLTRANSLKDNEYGISFLEKSNCIERSSGWCGTPPLTFFDFQGTWTRNDSDLIITIDSGINGMEDIKWKIITLNDKNLIIERIR</sequence>
<dbReference type="Proteomes" id="UP000198384">
    <property type="component" value="Unassembled WGS sequence"/>
</dbReference>
<accession>A0A238XQY5</accession>
<gene>
    <name evidence="1" type="ORF">SAMN06265371_106193</name>
</gene>
<reference evidence="1 2" key="1">
    <citation type="submission" date="2017-06" db="EMBL/GenBank/DDBJ databases">
        <authorList>
            <person name="Kim H.J."/>
            <person name="Triplett B.A."/>
        </authorList>
    </citation>
    <scope>NUCLEOTIDE SEQUENCE [LARGE SCALE GENOMIC DNA]</scope>
    <source>
        <strain evidence="1 2">DSM 29150</strain>
    </source>
</reference>
<name>A0A238XQY5_9FLAO</name>